<dbReference type="Gene3D" id="3.40.50.300">
    <property type="entry name" value="P-loop containing nucleotide triphosphate hydrolases"/>
    <property type="match status" value="1"/>
</dbReference>
<dbReference type="GO" id="GO:0005524">
    <property type="term" value="F:ATP binding"/>
    <property type="evidence" value="ECO:0007669"/>
    <property type="project" value="UniProtKB-KW"/>
</dbReference>
<name>A0A933I959_UNCT6</name>
<protein>
    <submittedName>
        <fullName evidence="1">ATP-binding protein</fullName>
    </submittedName>
</protein>
<dbReference type="InterPro" id="IPR027417">
    <property type="entry name" value="P-loop_NTPase"/>
</dbReference>
<dbReference type="PANTHER" id="PTHR42957">
    <property type="entry name" value="HELICASE MJ1565-RELATED"/>
    <property type="match status" value="1"/>
</dbReference>
<keyword evidence="1" id="KW-0067">ATP-binding</keyword>
<dbReference type="EMBL" id="JACQXR010000088">
    <property type="protein sequence ID" value="MBI4726892.1"/>
    <property type="molecule type" value="Genomic_DNA"/>
</dbReference>
<feature type="non-terminal residue" evidence="1">
    <location>
        <position position="1"/>
    </location>
</feature>
<organism evidence="1 2">
    <name type="scientific">candidate division TA06 bacterium</name>
    <dbReference type="NCBI Taxonomy" id="2250710"/>
    <lineage>
        <taxon>Bacteria</taxon>
        <taxon>Bacteria division TA06</taxon>
    </lineage>
</organism>
<dbReference type="Proteomes" id="UP000736328">
    <property type="component" value="Unassembled WGS sequence"/>
</dbReference>
<dbReference type="SUPFAM" id="SSF52540">
    <property type="entry name" value="P-loop containing nucleoside triphosphate hydrolases"/>
    <property type="match status" value="1"/>
</dbReference>
<dbReference type="PANTHER" id="PTHR42957:SF1">
    <property type="entry name" value="HELICASE MJ1565-RELATED"/>
    <property type="match status" value="1"/>
</dbReference>
<dbReference type="AlphaFoldDB" id="A0A933I959"/>
<dbReference type="InterPro" id="IPR008571">
    <property type="entry name" value="HerA-like"/>
</dbReference>
<evidence type="ECO:0000313" key="1">
    <source>
        <dbReference type="EMBL" id="MBI4726892.1"/>
    </source>
</evidence>
<evidence type="ECO:0000313" key="2">
    <source>
        <dbReference type="Proteomes" id="UP000736328"/>
    </source>
</evidence>
<proteinExistence type="predicted"/>
<comment type="caution">
    <text evidence="1">The sequence shown here is derived from an EMBL/GenBank/DDBJ whole genome shotgun (WGS) entry which is preliminary data.</text>
</comment>
<reference evidence="1" key="1">
    <citation type="submission" date="2020-07" db="EMBL/GenBank/DDBJ databases">
        <title>Huge and variable diversity of episymbiotic CPR bacteria and DPANN archaea in groundwater ecosystems.</title>
        <authorList>
            <person name="He C.Y."/>
            <person name="Keren R."/>
            <person name="Whittaker M."/>
            <person name="Farag I.F."/>
            <person name="Doudna J."/>
            <person name="Cate J.H.D."/>
            <person name="Banfield J.F."/>
        </authorList>
    </citation>
    <scope>NUCLEOTIDE SEQUENCE</scope>
    <source>
        <strain evidence="1">NC_groundwater_1520_Pr4_B-0.1um_53_5</strain>
    </source>
</reference>
<gene>
    <name evidence="1" type="ORF">HY768_06675</name>
</gene>
<keyword evidence="1" id="KW-0547">Nucleotide-binding</keyword>
<sequence>SSNRLIFFIPEVYHIFTGVAIKELVYCQLLQLATKFDFTHTHWRRAYNDFDKVNVETAITKLEIFLAALGGAVVYKGPDEDSPVYFNGDDLPNHLERLAQEQNVQQFLDFLIMRIRTILSDTRMSSIVGTKDDVKLIQWLEDYIGKNNADNGQLTIIDLSIVPSDVIHIVVSVISRIIFESLQRYRRQNNKVLPTVIVMEEAHNFISRYNSESEEISPSRMCSQTFEKIAKEGRKFGLGLVLSSQRPSELSPTVLSQCNTFLLHRLVNDKDQEMVDKLVPDNLGKILNELPTLPTRKAILLGWAAPVPILVEMNELPKEHRPHSEDPDFWDVWTGKEERKIDWGTIVSEWQKDDTKE</sequence>
<accession>A0A933I959</accession>